<evidence type="ECO:0000259" key="3">
    <source>
        <dbReference type="Pfam" id="PF00535"/>
    </source>
</evidence>
<protein>
    <submittedName>
        <fullName evidence="4">Glycosyl transferase</fullName>
    </submittedName>
</protein>
<evidence type="ECO:0000256" key="2">
    <source>
        <dbReference type="SAM" id="Phobius"/>
    </source>
</evidence>
<proteinExistence type="inferred from homology"/>
<dbReference type="InterPro" id="IPR001173">
    <property type="entry name" value="Glyco_trans_2-like"/>
</dbReference>
<evidence type="ECO:0000256" key="1">
    <source>
        <dbReference type="ARBA" id="ARBA00006739"/>
    </source>
</evidence>
<dbReference type="PANTHER" id="PTHR48090">
    <property type="entry name" value="UNDECAPRENYL-PHOSPHATE 4-DEOXY-4-FORMAMIDO-L-ARABINOSE TRANSFERASE-RELATED"/>
    <property type="match status" value="1"/>
</dbReference>
<dbReference type="Proteomes" id="UP000278632">
    <property type="component" value="Unassembled WGS sequence"/>
</dbReference>
<dbReference type="Gene3D" id="3.90.550.10">
    <property type="entry name" value="Spore Coat Polysaccharide Biosynthesis Protein SpsA, Chain A"/>
    <property type="match status" value="1"/>
</dbReference>
<dbReference type="InterPro" id="IPR029044">
    <property type="entry name" value="Nucleotide-diphossugar_trans"/>
</dbReference>
<evidence type="ECO:0000313" key="4">
    <source>
        <dbReference type="EMBL" id="RNL40324.1"/>
    </source>
</evidence>
<sequence length="327" mass="36353">MQQNTATQTTAERATVAVLIPCYNEAVTIGKVVDDFKRVLPDADIYVYDNNSSDDTAAIAREHGAVVRTERRQGKGNVVRQMMRDIDADYYLMVDGDDTYPAEAAPALLAPLMNDEADMTVGDRLSNGTYGEENDRAFHGFGNDLVRVLIKWIYGFKFSDVMTGYRAYNAVFAKTMPVLSPGFEIETELSIHAVDKRWRIVEVPIDYRDRPEGSESKLNTFSDGMKVLLMILSLFKDYRPLALFSWLALLFCVLGLIAGVPVIVEFAQTGLVPKLPSALLAVALVFVGILAFASGLILDTVVKGTRKEYELQVTAAYERLGRRNRQA</sequence>
<dbReference type="RefSeq" id="WP_123192848.1">
    <property type="nucleotide sequence ID" value="NZ_QICD01000028.1"/>
</dbReference>
<dbReference type="OrthoDB" id="3177103at2"/>
<dbReference type="PANTHER" id="PTHR48090:SF7">
    <property type="entry name" value="RFBJ PROTEIN"/>
    <property type="match status" value="1"/>
</dbReference>
<keyword evidence="2" id="KW-0472">Membrane</keyword>
<dbReference type="InterPro" id="IPR050256">
    <property type="entry name" value="Glycosyltransferase_2"/>
</dbReference>
<reference evidence="5" key="1">
    <citation type="submission" date="2018-05" db="EMBL/GenBank/DDBJ databases">
        <title>Genome Sequencing of selected type strains of the family Eggerthellaceae.</title>
        <authorList>
            <person name="Danylec N."/>
            <person name="Stoll D.A."/>
            <person name="Doetsch A."/>
            <person name="Huch M."/>
        </authorList>
    </citation>
    <scope>NUCLEOTIDE SEQUENCE [LARGE SCALE GENOMIC DNA]</scope>
    <source>
        <strain evidence="5">DSM 16106</strain>
    </source>
</reference>
<gene>
    <name evidence="4" type="ORF">DMP08_10535</name>
</gene>
<organism evidence="4 5">
    <name type="scientific">Paraeggerthella hongkongensis</name>
    <dbReference type="NCBI Taxonomy" id="230658"/>
    <lineage>
        <taxon>Bacteria</taxon>
        <taxon>Bacillati</taxon>
        <taxon>Actinomycetota</taxon>
        <taxon>Coriobacteriia</taxon>
        <taxon>Eggerthellales</taxon>
        <taxon>Eggerthellaceae</taxon>
        <taxon>Paraeggerthella</taxon>
    </lineage>
</organism>
<feature type="transmembrane region" description="Helical" evidence="2">
    <location>
        <begin position="241"/>
        <end position="264"/>
    </location>
</feature>
<dbReference type="GO" id="GO:0016740">
    <property type="term" value="F:transferase activity"/>
    <property type="evidence" value="ECO:0007669"/>
    <property type="project" value="UniProtKB-KW"/>
</dbReference>
<accession>A0A3N0B0H6</accession>
<evidence type="ECO:0000313" key="5">
    <source>
        <dbReference type="Proteomes" id="UP000278632"/>
    </source>
</evidence>
<dbReference type="Pfam" id="PF00535">
    <property type="entry name" value="Glycos_transf_2"/>
    <property type="match status" value="1"/>
</dbReference>
<comment type="similarity">
    <text evidence="1">Belongs to the glycosyltransferase 2 family.</text>
</comment>
<dbReference type="CDD" id="cd04179">
    <property type="entry name" value="DPM_DPG-synthase_like"/>
    <property type="match status" value="1"/>
</dbReference>
<name>A0A3N0B0H6_9ACTN</name>
<dbReference type="AlphaFoldDB" id="A0A3N0B0H6"/>
<keyword evidence="2" id="KW-1133">Transmembrane helix</keyword>
<keyword evidence="5" id="KW-1185">Reference proteome</keyword>
<keyword evidence="4" id="KW-0808">Transferase</keyword>
<dbReference type="SUPFAM" id="SSF53448">
    <property type="entry name" value="Nucleotide-diphospho-sugar transferases"/>
    <property type="match status" value="1"/>
</dbReference>
<comment type="caution">
    <text evidence="4">The sequence shown here is derived from an EMBL/GenBank/DDBJ whole genome shotgun (WGS) entry which is preliminary data.</text>
</comment>
<feature type="transmembrane region" description="Helical" evidence="2">
    <location>
        <begin position="276"/>
        <end position="298"/>
    </location>
</feature>
<keyword evidence="2" id="KW-0812">Transmembrane</keyword>
<feature type="domain" description="Glycosyltransferase 2-like" evidence="3">
    <location>
        <begin position="18"/>
        <end position="137"/>
    </location>
</feature>
<dbReference type="EMBL" id="QICD01000028">
    <property type="protein sequence ID" value="RNL40324.1"/>
    <property type="molecule type" value="Genomic_DNA"/>
</dbReference>